<dbReference type="GO" id="GO:0005737">
    <property type="term" value="C:cytoplasm"/>
    <property type="evidence" value="ECO:0007669"/>
    <property type="project" value="TreeGrafter"/>
</dbReference>
<dbReference type="PANTHER" id="PTHR48104">
    <property type="entry name" value="METACASPASE-4"/>
    <property type="match status" value="1"/>
</dbReference>
<reference evidence="5" key="1">
    <citation type="submission" date="2025-08" db="UniProtKB">
        <authorList>
            <consortium name="RefSeq"/>
        </authorList>
    </citation>
    <scope>IDENTIFICATION</scope>
    <source>
        <tissue evidence="5">Young leaves</tissue>
    </source>
</reference>
<evidence type="ECO:0000313" key="5">
    <source>
        <dbReference type="RefSeq" id="XP_022927923.1"/>
    </source>
</evidence>
<dbReference type="InterPro" id="IPR050452">
    <property type="entry name" value="Metacaspase"/>
</dbReference>
<feature type="domain" description="Peptidase C14 caspase" evidence="3">
    <location>
        <begin position="76"/>
        <end position="330"/>
    </location>
</feature>
<evidence type="ECO:0000256" key="1">
    <source>
        <dbReference type="ARBA" id="ARBA00009005"/>
    </source>
</evidence>
<dbReference type="GO" id="GO:0006508">
    <property type="term" value="P:proteolysis"/>
    <property type="evidence" value="ECO:0007669"/>
    <property type="project" value="InterPro"/>
</dbReference>
<dbReference type="GO" id="GO:0004197">
    <property type="term" value="F:cysteine-type endopeptidase activity"/>
    <property type="evidence" value="ECO:0007669"/>
    <property type="project" value="InterPro"/>
</dbReference>
<dbReference type="RefSeq" id="XP_022927923.1">
    <property type="nucleotide sequence ID" value="XM_023072155.1"/>
</dbReference>
<dbReference type="SUPFAM" id="SSF52129">
    <property type="entry name" value="Caspase-like"/>
    <property type="match status" value="1"/>
</dbReference>
<gene>
    <name evidence="5" type="primary">LOC111434681</name>
</gene>
<proteinExistence type="inferred from homology"/>
<dbReference type="Proteomes" id="UP000504609">
    <property type="component" value="Unplaced"/>
</dbReference>
<dbReference type="Gene3D" id="3.40.50.12660">
    <property type="match status" value="1"/>
</dbReference>
<feature type="region of interest" description="Disordered" evidence="2">
    <location>
        <begin position="52"/>
        <end position="71"/>
    </location>
</feature>
<organism evidence="4 5">
    <name type="scientific">Cucurbita moschata</name>
    <name type="common">Winter crookneck squash</name>
    <name type="synonym">Cucurbita pepo var. moschata</name>
    <dbReference type="NCBI Taxonomy" id="3662"/>
    <lineage>
        <taxon>Eukaryota</taxon>
        <taxon>Viridiplantae</taxon>
        <taxon>Streptophyta</taxon>
        <taxon>Embryophyta</taxon>
        <taxon>Tracheophyta</taxon>
        <taxon>Spermatophyta</taxon>
        <taxon>Magnoliopsida</taxon>
        <taxon>eudicotyledons</taxon>
        <taxon>Gunneridae</taxon>
        <taxon>Pentapetalae</taxon>
        <taxon>rosids</taxon>
        <taxon>fabids</taxon>
        <taxon>Cucurbitales</taxon>
        <taxon>Cucurbitaceae</taxon>
        <taxon>Cucurbiteae</taxon>
        <taxon>Cucurbita</taxon>
    </lineage>
</organism>
<accession>A0A6J1EME3</accession>
<dbReference type="AlphaFoldDB" id="A0A6J1EME3"/>
<dbReference type="InterPro" id="IPR029030">
    <property type="entry name" value="Caspase-like_dom_sf"/>
</dbReference>
<dbReference type="GeneID" id="111434681"/>
<dbReference type="PANTHER" id="PTHR48104:SF2">
    <property type="entry name" value="METACASPASE-1-LIKE ISOFORM X1"/>
    <property type="match status" value="1"/>
</dbReference>
<dbReference type="Pfam" id="PF00656">
    <property type="entry name" value="Peptidase_C14"/>
    <property type="match status" value="1"/>
</dbReference>
<evidence type="ECO:0000256" key="2">
    <source>
        <dbReference type="SAM" id="MobiDB-lite"/>
    </source>
</evidence>
<comment type="similarity">
    <text evidence="1">Belongs to the peptidase C14B family.</text>
</comment>
<name>A0A6J1EME3_CUCMO</name>
<evidence type="ECO:0000313" key="4">
    <source>
        <dbReference type="Proteomes" id="UP000504609"/>
    </source>
</evidence>
<sequence length="370" mass="41300">MDTKSECWCCKIKNNHTKLTPFKCKCIKFKPSSSSSSDVGALHTSRDDELGAEMELRPPPSPMKSLSSSASDTGLRKRALLCGVSYKNWKHRLHGTVNDVLNMQDLLINHFSYLKQNIRILTEDEANPERIPTKKNIQSSLKWLVEDCYGGESLVFYFSGHGLRQPDFAMDELDGYDETICPVDFLEEGMISDNEINATIVSPLRSGVNLHAIVDACHSGTILDLAYVYDRTRDEWIDNRPPSGASKATSGGLAISLSACGDDQFAADTSILTGKSMNGAMTFILIDLIKTYGNVTYGHLLDCMHNAVEKANKRGCIAFPFFRRLFGYKQIQVTLLLSTLHFLLYLFPSNSILTSNFEHVNKINSPTKLY</sequence>
<dbReference type="InterPro" id="IPR011600">
    <property type="entry name" value="Pept_C14_caspase"/>
</dbReference>
<keyword evidence="4" id="KW-1185">Reference proteome</keyword>
<evidence type="ECO:0000259" key="3">
    <source>
        <dbReference type="Pfam" id="PF00656"/>
    </source>
</evidence>
<dbReference type="KEGG" id="cmos:111434681"/>
<protein>
    <submittedName>
        <fullName evidence="5">Metacaspase-1-like isoform X1</fullName>
    </submittedName>
</protein>